<comment type="caution">
    <text evidence="9">Lacks conserved residue(s) required for the propagation of feature annotation.</text>
</comment>
<evidence type="ECO:0000256" key="6">
    <source>
        <dbReference type="ARBA" id="ARBA00022989"/>
    </source>
</evidence>
<comment type="caution">
    <text evidence="10">The sequence shown here is derived from an EMBL/GenBank/DDBJ whole genome shotgun (WGS) entry which is preliminary data.</text>
</comment>
<comment type="function">
    <text evidence="9">Mediates the uptake of pyruvate into mitochondria.</text>
</comment>
<gene>
    <name evidence="10" type="ORF">FAUST_9525</name>
</gene>
<evidence type="ECO:0000256" key="2">
    <source>
        <dbReference type="ARBA" id="ARBA00006416"/>
    </source>
</evidence>
<evidence type="ECO:0000313" key="10">
    <source>
        <dbReference type="EMBL" id="KAF5231029.1"/>
    </source>
</evidence>
<evidence type="ECO:0000256" key="7">
    <source>
        <dbReference type="ARBA" id="ARBA00023128"/>
    </source>
</evidence>
<dbReference type="InterPro" id="IPR005336">
    <property type="entry name" value="MPC"/>
</dbReference>
<dbReference type="GO" id="GO:0005743">
    <property type="term" value="C:mitochondrial inner membrane"/>
    <property type="evidence" value="ECO:0007669"/>
    <property type="project" value="UniProtKB-SubCell"/>
</dbReference>
<keyword evidence="6 9" id="KW-1133">Transmembrane helix</keyword>
<evidence type="ECO:0000256" key="4">
    <source>
        <dbReference type="ARBA" id="ARBA00022692"/>
    </source>
</evidence>
<evidence type="ECO:0000256" key="3">
    <source>
        <dbReference type="ARBA" id="ARBA00022448"/>
    </source>
</evidence>
<keyword evidence="8 9" id="KW-0472">Membrane</keyword>
<reference evidence="10 11" key="1">
    <citation type="submission" date="2020-02" db="EMBL/GenBank/DDBJ databases">
        <title>Identification and distribution of gene clusters putatively required for synthesis of sphingolipid metabolism inhibitors in phylogenetically diverse species of the filamentous fungus Fusarium.</title>
        <authorList>
            <person name="Kim H.-S."/>
            <person name="Busman M."/>
            <person name="Brown D.W."/>
            <person name="Divon H."/>
            <person name="Uhlig S."/>
            <person name="Proctor R.H."/>
        </authorList>
    </citation>
    <scope>NUCLEOTIDE SEQUENCE [LARGE SCALE GENOMIC DNA]</scope>
    <source>
        <strain evidence="10 11">NRRL 2903</strain>
    </source>
</reference>
<dbReference type="Pfam" id="PF03650">
    <property type="entry name" value="MPC"/>
    <property type="match status" value="1"/>
</dbReference>
<dbReference type="Proteomes" id="UP000537989">
    <property type="component" value="Unassembled WGS sequence"/>
</dbReference>
<protein>
    <recommendedName>
        <fullName evidence="9">Mitochondrial pyruvate carrier</fullName>
    </recommendedName>
</protein>
<keyword evidence="5 9" id="KW-0999">Mitochondrion inner membrane</keyword>
<dbReference type="AlphaFoldDB" id="A0AAN5Z2I5"/>
<accession>A0AAN5Z2I5</accession>
<evidence type="ECO:0000256" key="9">
    <source>
        <dbReference type="RuleBase" id="RU363100"/>
    </source>
</evidence>
<evidence type="ECO:0000313" key="11">
    <source>
        <dbReference type="Proteomes" id="UP000537989"/>
    </source>
</evidence>
<feature type="transmembrane region" description="Helical" evidence="9">
    <location>
        <begin position="139"/>
        <end position="161"/>
    </location>
</feature>
<keyword evidence="7 9" id="KW-0496">Mitochondrion</keyword>
<keyword evidence="4 9" id="KW-0812">Transmembrane</keyword>
<keyword evidence="3 9" id="KW-0813">Transport</keyword>
<evidence type="ECO:0000256" key="8">
    <source>
        <dbReference type="ARBA" id="ARBA00023136"/>
    </source>
</evidence>
<evidence type="ECO:0000256" key="5">
    <source>
        <dbReference type="ARBA" id="ARBA00022792"/>
    </source>
</evidence>
<evidence type="ECO:0000256" key="1">
    <source>
        <dbReference type="ARBA" id="ARBA00004448"/>
    </source>
</evidence>
<dbReference type="EMBL" id="JAAMOD010000323">
    <property type="protein sequence ID" value="KAF5231029.1"/>
    <property type="molecule type" value="Genomic_DNA"/>
</dbReference>
<organism evidence="10 11">
    <name type="scientific">Fusarium austroamericanum</name>
    <dbReference type="NCBI Taxonomy" id="282268"/>
    <lineage>
        <taxon>Eukaryota</taxon>
        <taxon>Fungi</taxon>
        <taxon>Dikarya</taxon>
        <taxon>Ascomycota</taxon>
        <taxon>Pezizomycotina</taxon>
        <taxon>Sordariomycetes</taxon>
        <taxon>Hypocreomycetidae</taxon>
        <taxon>Hypocreales</taxon>
        <taxon>Nectriaceae</taxon>
        <taxon>Fusarium</taxon>
    </lineage>
</organism>
<comment type="subcellular location">
    <subcellularLocation>
        <location evidence="1 9">Mitochondrion inner membrane</location>
        <topology evidence="1 9">Multi-pass membrane protein</topology>
    </subcellularLocation>
</comment>
<comment type="similarity">
    <text evidence="2 9">Belongs to the mitochondrial pyruvate carrier (MPC) (TC 2.A.105) family.</text>
</comment>
<name>A0AAN5Z2I5_FUSAU</name>
<proteinExistence type="inferred from homology"/>
<dbReference type="GO" id="GO:0006850">
    <property type="term" value="P:pyruvate import into mitochondria"/>
    <property type="evidence" value="ECO:0007669"/>
    <property type="project" value="InterPro"/>
</dbReference>
<keyword evidence="11" id="KW-1185">Reference proteome</keyword>
<sequence length="190" mass="21856">MASSANTLFRAARPLFRQATIAQPARQAFRQQTFRQNFYQGSGRRWQSTDGAQQQQQQGWFKRMYESEVGFKTVHFWFVDDDHNSRYPAYEDGYWALVLAGISDFARPAEKLSFTQNLALTCTGIIWTRWCLIIKPKNYLLAAVNFFLGLVGVVQVSRILSYESEKKKGLRGVVEDIEADAKETIQEVKP</sequence>